<dbReference type="EMBL" id="MU970069">
    <property type="protein sequence ID" value="KAK9322919.1"/>
    <property type="molecule type" value="Genomic_DNA"/>
</dbReference>
<comment type="caution">
    <text evidence="1">The sequence shown here is derived from an EMBL/GenBank/DDBJ whole genome shotgun (WGS) entry which is preliminary data.</text>
</comment>
<accession>A0ACC3TP65</accession>
<name>A0ACC3TP65_9ASCO</name>
<gene>
    <name evidence="1" type="ORF">V1517DRAFT_360809</name>
</gene>
<evidence type="ECO:0000313" key="2">
    <source>
        <dbReference type="Proteomes" id="UP001489719"/>
    </source>
</evidence>
<evidence type="ECO:0000313" key="1">
    <source>
        <dbReference type="EMBL" id="KAK9322919.1"/>
    </source>
</evidence>
<organism evidence="1 2">
    <name type="scientific">Lipomyces orientalis</name>
    <dbReference type="NCBI Taxonomy" id="1233043"/>
    <lineage>
        <taxon>Eukaryota</taxon>
        <taxon>Fungi</taxon>
        <taxon>Dikarya</taxon>
        <taxon>Ascomycota</taxon>
        <taxon>Saccharomycotina</taxon>
        <taxon>Lipomycetes</taxon>
        <taxon>Lipomycetales</taxon>
        <taxon>Lipomycetaceae</taxon>
        <taxon>Lipomyces</taxon>
    </lineage>
</organism>
<keyword evidence="2" id="KW-1185">Reference proteome</keyword>
<sequence length="962" mass="109189">MENEATPTLFNGAPGSNLERRIQNLNHQHYADQATSILDKLKQDPHHRSITVAAESMMVVLEQLAFTVSKGKHAAINDTTLDDVGTRLWNESTILIREDAEKVDKTAVCTVRCAACFIIDCAQKLAKTNSGEYRVFKCYLKALKMCLEHEEGILATKLVDRLSKLYDTLLKKEGSRSSSDQRTFSTVSIEYYILRIALAWKQENTALMDLMYSKLPPHLSPVGIPARKLESLVDIFYQIGTDFLRKKQYENADKWLGLGADLFLHSDSDGDLSETAIELKFNVMRNQIRALCFTGEAADITKAKILLQAMEDEFPSTIWFLMLKFDVVKNDKASAPDAMLDVIMQMMFLGNLTATAFKIIMSAIQSLLNHNPVLACKALDYLLTKKLLLADQQDWLQEAFVLRVTAISKDTSMQQHDSVNALDKLFADMEKLISEPISEKAVNGGQIILWRIGESYFASEKFEVALEWFRLGLHPIFYNSGEVNRAKIIRKVMLCEFSLQNYPAVRGIYSEMPAACQESPLTQYILYKTALATFDDELAQDCLKKISTSPTEDIRLISACAMEAQEKDNKPITLAAMKLVVQKLRNKDNASSDQDIRVPALLRCIIRLMVLSIEKSAPNKAVDDIDQLCQYFENAYALAKQSTAKQIIEGGFDANECEWFARNAYNTALKGCKHWPPESTLRLSDCSLKFIGLYHDKIDVNDTQAMDIILWQRITALFLSSSAAVYMARLREHVAEQRELFQIARRHVRTFRQASAEYGQYISRSPEVNDNIESRQLDLKAKLVAMLAFDFEAAANLEIWSELPNVAEEILKLKPELRIFESLVDVLLSASSPVDETLIVLQMILSATLLDQDNEIEKLSRWVRCLVTVSLPRRQEVAEQILSQVLVKLGDFKERYPLEETHWLSTTCWNYGVDLYCTNNIPGCKRWCEIAISFAGFVNETIENQMQQNYLRICNTNNAELM</sequence>
<reference evidence="2" key="1">
    <citation type="journal article" date="2024" name="Front. Bioeng. Biotechnol.">
        <title>Genome-scale model development and genomic sequencing of the oleaginous clade Lipomyces.</title>
        <authorList>
            <person name="Czajka J.J."/>
            <person name="Han Y."/>
            <person name="Kim J."/>
            <person name="Mondo S.J."/>
            <person name="Hofstad B.A."/>
            <person name="Robles A."/>
            <person name="Haridas S."/>
            <person name="Riley R."/>
            <person name="LaButti K."/>
            <person name="Pangilinan J."/>
            <person name="Andreopoulos W."/>
            <person name="Lipzen A."/>
            <person name="Yan J."/>
            <person name="Wang M."/>
            <person name="Ng V."/>
            <person name="Grigoriev I.V."/>
            <person name="Spatafora J.W."/>
            <person name="Magnuson J.K."/>
            <person name="Baker S.E."/>
            <person name="Pomraning K.R."/>
        </authorList>
    </citation>
    <scope>NUCLEOTIDE SEQUENCE [LARGE SCALE GENOMIC DNA]</scope>
    <source>
        <strain evidence="2">CBS 10300</strain>
    </source>
</reference>
<protein>
    <submittedName>
        <fullName evidence="1">Meiosis protein SPO22/ZIP4 like-domain-containing protein</fullName>
    </submittedName>
</protein>
<proteinExistence type="predicted"/>
<feature type="non-terminal residue" evidence="1">
    <location>
        <position position="962"/>
    </location>
</feature>
<dbReference type="Proteomes" id="UP001489719">
    <property type="component" value="Unassembled WGS sequence"/>
</dbReference>